<sequence length="94" mass="11176">MASRKKLELLWKQRAKAHWLKQGDRNIVFFYAKTSEKKQNKVTKALKDDLGNLEVGDQWIRRIIIEYFGNIFHSTKPNETIMKEILETVDPRVM</sequence>
<reference evidence="1" key="2">
    <citation type="journal article" date="2024" name="Plant">
        <title>Genomic evolution and insights into agronomic trait innovations of Sesamum species.</title>
        <authorList>
            <person name="Miao H."/>
            <person name="Wang L."/>
            <person name="Qu L."/>
            <person name="Liu H."/>
            <person name="Sun Y."/>
            <person name="Le M."/>
            <person name="Wang Q."/>
            <person name="Wei S."/>
            <person name="Zheng Y."/>
            <person name="Lin W."/>
            <person name="Duan Y."/>
            <person name="Cao H."/>
            <person name="Xiong S."/>
            <person name="Wang X."/>
            <person name="Wei L."/>
            <person name="Li C."/>
            <person name="Ma Q."/>
            <person name="Ju M."/>
            <person name="Zhao R."/>
            <person name="Li G."/>
            <person name="Mu C."/>
            <person name="Tian Q."/>
            <person name="Mei H."/>
            <person name="Zhang T."/>
            <person name="Gao T."/>
            <person name="Zhang H."/>
        </authorList>
    </citation>
    <scope>NUCLEOTIDE SEQUENCE</scope>
    <source>
        <strain evidence="1">G02</strain>
    </source>
</reference>
<comment type="caution">
    <text evidence="1">The sequence shown here is derived from an EMBL/GenBank/DDBJ whole genome shotgun (WGS) entry which is preliminary data.</text>
</comment>
<dbReference type="AlphaFoldDB" id="A0AAW2W0R4"/>
<reference evidence="1" key="1">
    <citation type="submission" date="2020-06" db="EMBL/GenBank/DDBJ databases">
        <authorList>
            <person name="Li T."/>
            <person name="Hu X."/>
            <person name="Zhang T."/>
            <person name="Song X."/>
            <person name="Zhang H."/>
            <person name="Dai N."/>
            <person name="Sheng W."/>
            <person name="Hou X."/>
            <person name="Wei L."/>
        </authorList>
    </citation>
    <scope>NUCLEOTIDE SEQUENCE</scope>
    <source>
        <strain evidence="1">G02</strain>
        <tissue evidence="1">Leaf</tissue>
    </source>
</reference>
<accession>A0AAW2W0R4</accession>
<proteinExistence type="predicted"/>
<dbReference type="EMBL" id="JACGWJ010000002">
    <property type="protein sequence ID" value="KAL0434963.1"/>
    <property type="molecule type" value="Genomic_DNA"/>
</dbReference>
<name>A0AAW2W0R4_SESRA</name>
<organism evidence="1">
    <name type="scientific">Sesamum radiatum</name>
    <name type="common">Black benniseed</name>
    <dbReference type="NCBI Taxonomy" id="300843"/>
    <lineage>
        <taxon>Eukaryota</taxon>
        <taxon>Viridiplantae</taxon>
        <taxon>Streptophyta</taxon>
        <taxon>Embryophyta</taxon>
        <taxon>Tracheophyta</taxon>
        <taxon>Spermatophyta</taxon>
        <taxon>Magnoliopsida</taxon>
        <taxon>eudicotyledons</taxon>
        <taxon>Gunneridae</taxon>
        <taxon>Pentapetalae</taxon>
        <taxon>asterids</taxon>
        <taxon>lamiids</taxon>
        <taxon>Lamiales</taxon>
        <taxon>Pedaliaceae</taxon>
        <taxon>Sesamum</taxon>
    </lineage>
</organism>
<gene>
    <name evidence="1" type="ORF">Sradi_0204200</name>
</gene>
<evidence type="ECO:0000313" key="1">
    <source>
        <dbReference type="EMBL" id="KAL0434963.1"/>
    </source>
</evidence>
<protein>
    <submittedName>
        <fullName evidence="1">Uncharacterized protein</fullName>
    </submittedName>
</protein>